<reference evidence="1 2" key="1">
    <citation type="journal article" date="2015" name="Stand. Genomic Sci.">
        <title>Genomic Encyclopedia of Bacterial and Archaeal Type Strains, Phase III: the genomes of soil and plant-associated and newly described type strains.</title>
        <authorList>
            <person name="Whitman W.B."/>
            <person name="Woyke T."/>
            <person name="Klenk H.P."/>
            <person name="Zhou Y."/>
            <person name="Lilburn T.G."/>
            <person name="Beck B.J."/>
            <person name="De Vos P."/>
            <person name="Vandamme P."/>
            <person name="Eisen J.A."/>
            <person name="Garrity G."/>
            <person name="Hugenholtz P."/>
            <person name="Kyrpides N.C."/>
        </authorList>
    </citation>
    <scope>NUCLEOTIDE SEQUENCE [LARGE SCALE GENOMIC DNA]</scope>
    <source>
        <strain evidence="1 2">CGMCC 1.6855</strain>
    </source>
</reference>
<proteinExistence type="predicted"/>
<dbReference type="OrthoDB" id="917674at2"/>
<sequence>MTYATTYRIGYNQITPRAQTKAIAPPVKRLRQLDAENQRCKRSQKRQATERTDSNVANGFLKTLFLPKLKETETVQACNETGEIEKDFYQSLYRLAEHYGLNPMQTKSFEFPYNMALSLWDTEEQLKNRVKEWEAIELIQDRKRTYFTSEERYSTGATLYYIPVLPLYRLLRNPNRKQASLLLLSVCSYLYHIADIPYYRQESSYLYWMYDMVADWVLSDDENEDTAQFMNEYKQSEWVGEFMEKKIFNHHNLSLFSQRLQHFESRDKFDQDCYCLAKEAFELSSKFPNQSVFGNAKPNGEAEEDDMENIIGMEKYVSFCANTKGYLFDTLFDSVNNELQEYGQMEEPIIIKRFDGSNVTDKTLEFEKRLFALIEELTYLLNNY</sequence>
<name>A0A562MKB2_9SPHI</name>
<accession>A0A562MKB2</accession>
<dbReference type="AlphaFoldDB" id="A0A562MKB2"/>
<dbReference type="RefSeq" id="WP_145327976.1">
    <property type="nucleotide sequence ID" value="NZ_VLKR01000010.1"/>
</dbReference>
<comment type="caution">
    <text evidence="1">The sequence shown here is derived from an EMBL/GenBank/DDBJ whole genome shotgun (WGS) entry which is preliminary data.</text>
</comment>
<dbReference type="Proteomes" id="UP000315908">
    <property type="component" value="Unassembled WGS sequence"/>
</dbReference>
<protein>
    <submittedName>
        <fullName evidence="1">Uncharacterized protein</fullName>
    </submittedName>
</protein>
<gene>
    <name evidence="1" type="ORF">IQ31_02261</name>
</gene>
<dbReference type="EMBL" id="VLKR01000010">
    <property type="protein sequence ID" value="TWI20306.1"/>
    <property type="molecule type" value="Genomic_DNA"/>
</dbReference>
<evidence type="ECO:0000313" key="2">
    <source>
        <dbReference type="Proteomes" id="UP000315908"/>
    </source>
</evidence>
<organism evidence="1 2">
    <name type="scientific">Sphingobacterium siyangense</name>
    <dbReference type="NCBI Taxonomy" id="459529"/>
    <lineage>
        <taxon>Bacteria</taxon>
        <taxon>Pseudomonadati</taxon>
        <taxon>Bacteroidota</taxon>
        <taxon>Sphingobacteriia</taxon>
        <taxon>Sphingobacteriales</taxon>
        <taxon>Sphingobacteriaceae</taxon>
        <taxon>Sphingobacterium</taxon>
    </lineage>
</organism>
<evidence type="ECO:0000313" key="1">
    <source>
        <dbReference type="EMBL" id="TWI20306.1"/>
    </source>
</evidence>